<organism evidence="2 3">
    <name type="scientific">Aldrovandia affinis</name>
    <dbReference type="NCBI Taxonomy" id="143900"/>
    <lineage>
        <taxon>Eukaryota</taxon>
        <taxon>Metazoa</taxon>
        <taxon>Chordata</taxon>
        <taxon>Craniata</taxon>
        <taxon>Vertebrata</taxon>
        <taxon>Euteleostomi</taxon>
        <taxon>Actinopterygii</taxon>
        <taxon>Neopterygii</taxon>
        <taxon>Teleostei</taxon>
        <taxon>Notacanthiformes</taxon>
        <taxon>Halosauridae</taxon>
        <taxon>Aldrovandia</taxon>
    </lineage>
</organism>
<evidence type="ECO:0000313" key="3">
    <source>
        <dbReference type="Proteomes" id="UP001221898"/>
    </source>
</evidence>
<proteinExistence type="predicted"/>
<sequence>MLSSRAYTAHEHDQMRAPAADHLLSTFMPLAPRYDLSKALRETPGLFKGPARSAQTGTGVFSIAVGNHIEPQRFGARERETSRLSPRQLVDTCL</sequence>
<evidence type="ECO:0000313" key="2">
    <source>
        <dbReference type="EMBL" id="KAJ8393110.1"/>
    </source>
</evidence>
<name>A0AAD7RZN3_9TELE</name>
<dbReference type="AlphaFoldDB" id="A0AAD7RZN3"/>
<dbReference type="EMBL" id="JAINUG010000140">
    <property type="protein sequence ID" value="KAJ8393110.1"/>
    <property type="molecule type" value="Genomic_DNA"/>
</dbReference>
<reference evidence="2" key="1">
    <citation type="journal article" date="2023" name="Science">
        <title>Genome structures resolve the early diversification of teleost fishes.</title>
        <authorList>
            <person name="Parey E."/>
            <person name="Louis A."/>
            <person name="Montfort J."/>
            <person name="Bouchez O."/>
            <person name="Roques C."/>
            <person name="Iampietro C."/>
            <person name="Lluch J."/>
            <person name="Castinel A."/>
            <person name="Donnadieu C."/>
            <person name="Desvignes T."/>
            <person name="Floi Bucao C."/>
            <person name="Jouanno E."/>
            <person name="Wen M."/>
            <person name="Mejri S."/>
            <person name="Dirks R."/>
            <person name="Jansen H."/>
            <person name="Henkel C."/>
            <person name="Chen W.J."/>
            <person name="Zahm M."/>
            <person name="Cabau C."/>
            <person name="Klopp C."/>
            <person name="Thompson A.W."/>
            <person name="Robinson-Rechavi M."/>
            <person name="Braasch I."/>
            <person name="Lecointre G."/>
            <person name="Bobe J."/>
            <person name="Postlethwait J.H."/>
            <person name="Berthelot C."/>
            <person name="Roest Crollius H."/>
            <person name="Guiguen Y."/>
        </authorList>
    </citation>
    <scope>NUCLEOTIDE SEQUENCE</scope>
    <source>
        <strain evidence="2">NC1722</strain>
    </source>
</reference>
<protein>
    <submittedName>
        <fullName evidence="2">Uncharacterized protein</fullName>
    </submittedName>
</protein>
<evidence type="ECO:0000256" key="1">
    <source>
        <dbReference type="SAM" id="MobiDB-lite"/>
    </source>
</evidence>
<gene>
    <name evidence="2" type="ORF">AAFF_G00067930</name>
</gene>
<feature type="region of interest" description="Disordered" evidence="1">
    <location>
        <begin position="75"/>
        <end position="94"/>
    </location>
</feature>
<dbReference type="Proteomes" id="UP001221898">
    <property type="component" value="Unassembled WGS sequence"/>
</dbReference>
<accession>A0AAD7RZN3</accession>
<comment type="caution">
    <text evidence="2">The sequence shown here is derived from an EMBL/GenBank/DDBJ whole genome shotgun (WGS) entry which is preliminary data.</text>
</comment>
<keyword evidence="3" id="KW-1185">Reference proteome</keyword>